<evidence type="ECO:0000313" key="2">
    <source>
        <dbReference type="Proteomes" id="UP000030653"/>
    </source>
</evidence>
<dbReference type="EMBL" id="JH795874">
    <property type="protein sequence ID" value="EJT98127.1"/>
    <property type="molecule type" value="Genomic_DNA"/>
</dbReference>
<proteinExistence type="predicted"/>
<organism evidence="1 2">
    <name type="scientific">Dacryopinax primogenitus (strain DJM 731)</name>
    <name type="common">Brown rot fungus</name>
    <dbReference type="NCBI Taxonomy" id="1858805"/>
    <lineage>
        <taxon>Eukaryota</taxon>
        <taxon>Fungi</taxon>
        <taxon>Dikarya</taxon>
        <taxon>Basidiomycota</taxon>
        <taxon>Agaricomycotina</taxon>
        <taxon>Dacrymycetes</taxon>
        <taxon>Dacrymycetales</taxon>
        <taxon>Dacrymycetaceae</taxon>
        <taxon>Dacryopinax</taxon>
    </lineage>
</organism>
<evidence type="ECO:0008006" key="3">
    <source>
        <dbReference type="Google" id="ProtNLM"/>
    </source>
</evidence>
<reference evidence="1 2" key="1">
    <citation type="journal article" date="2012" name="Science">
        <title>The Paleozoic origin of enzymatic lignin decomposition reconstructed from 31 fungal genomes.</title>
        <authorList>
            <person name="Floudas D."/>
            <person name="Binder M."/>
            <person name="Riley R."/>
            <person name="Barry K."/>
            <person name="Blanchette R.A."/>
            <person name="Henrissat B."/>
            <person name="Martinez A.T."/>
            <person name="Otillar R."/>
            <person name="Spatafora J.W."/>
            <person name="Yadav J.S."/>
            <person name="Aerts A."/>
            <person name="Benoit I."/>
            <person name="Boyd A."/>
            <person name="Carlson A."/>
            <person name="Copeland A."/>
            <person name="Coutinho P.M."/>
            <person name="de Vries R.P."/>
            <person name="Ferreira P."/>
            <person name="Findley K."/>
            <person name="Foster B."/>
            <person name="Gaskell J."/>
            <person name="Glotzer D."/>
            <person name="Gorecki P."/>
            <person name="Heitman J."/>
            <person name="Hesse C."/>
            <person name="Hori C."/>
            <person name="Igarashi K."/>
            <person name="Jurgens J.A."/>
            <person name="Kallen N."/>
            <person name="Kersten P."/>
            <person name="Kohler A."/>
            <person name="Kuees U."/>
            <person name="Kumar T.K.A."/>
            <person name="Kuo A."/>
            <person name="LaButti K."/>
            <person name="Larrondo L.F."/>
            <person name="Lindquist E."/>
            <person name="Ling A."/>
            <person name="Lombard V."/>
            <person name="Lucas S."/>
            <person name="Lundell T."/>
            <person name="Martin R."/>
            <person name="McLaughlin D.J."/>
            <person name="Morgenstern I."/>
            <person name="Morin E."/>
            <person name="Murat C."/>
            <person name="Nagy L.G."/>
            <person name="Nolan M."/>
            <person name="Ohm R.A."/>
            <person name="Patyshakuliyeva A."/>
            <person name="Rokas A."/>
            <person name="Ruiz-Duenas F.J."/>
            <person name="Sabat G."/>
            <person name="Salamov A."/>
            <person name="Samejima M."/>
            <person name="Schmutz J."/>
            <person name="Slot J.C."/>
            <person name="St John F."/>
            <person name="Stenlid J."/>
            <person name="Sun H."/>
            <person name="Sun S."/>
            <person name="Syed K."/>
            <person name="Tsang A."/>
            <person name="Wiebenga A."/>
            <person name="Young D."/>
            <person name="Pisabarro A."/>
            <person name="Eastwood D.C."/>
            <person name="Martin F."/>
            <person name="Cullen D."/>
            <person name="Grigoriev I.V."/>
            <person name="Hibbett D.S."/>
        </authorList>
    </citation>
    <scope>NUCLEOTIDE SEQUENCE [LARGE SCALE GENOMIC DNA]</scope>
    <source>
        <strain evidence="1 2">DJM-731 SS1</strain>
    </source>
</reference>
<dbReference type="HOGENOM" id="CLU_104892_0_0_1"/>
<dbReference type="GeneID" id="63688834"/>
<feature type="non-terminal residue" evidence="1">
    <location>
        <position position="1"/>
    </location>
</feature>
<protein>
    <recommendedName>
        <fullName evidence="3">Cleavage/polyadenylation specificity factor A subunit C-terminal domain-containing protein</fullName>
    </recommendedName>
</protein>
<dbReference type="Proteomes" id="UP000030653">
    <property type="component" value="Unassembled WGS sequence"/>
</dbReference>
<evidence type="ECO:0000313" key="1">
    <source>
        <dbReference type="EMBL" id="EJT98127.1"/>
    </source>
</evidence>
<accession>M5G2Y8</accession>
<dbReference type="AlphaFoldDB" id="M5G2Y8"/>
<name>M5G2Y8_DACPD</name>
<sequence>MKATEVPLAGGRWQWAGIVNGTLLLLTARLELCGYDYHGGQLMEVPILGTRALAKALRRMGSVRGGMLDNDPTNPAVLYLMLDFHLTATCTQVRNAHKNDSVCQSNTRLFRCTVVRSMTDAIIRDKARYSKSSGLVAATKNWICCTHHEGAYGLHLVNTRSKRIVSLTVPPMEFAQNAFFVQDMLLVMLTRCFAIYDLHDLGHLEVPIPAPPGPNLGYMELFKMNHMIWSS</sequence>
<gene>
    <name evidence="1" type="ORF">DACRYDRAFT_24646</name>
</gene>
<dbReference type="RefSeq" id="XP_040625025.1">
    <property type="nucleotide sequence ID" value="XM_040773772.1"/>
</dbReference>
<keyword evidence="2" id="KW-1185">Reference proteome</keyword>